<accession>A0A4U1I105</accession>
<dbReference type="AlphaFoldDB" id="A0A4U1I105"/>
<reference evidence="2 3" key="1">
    <citation type="submission" date="2019-04" db="EMBL/GenBank/DDBJ databases">
        <title>Trinickia sp. 7GSK02, isolated from subtropical forest soil.</title>
        <authorList>
            <person name="Gao Z.-H."/>
            <person name="Qiu L.-H."/>
        </authorList>
    </citation>
    <scope>NUCLEOTIDE SEQUENCE [LARGE SCALE GENOMIC DNA]</scope>
    <source>
        <strain evidence="2 3">7GSK02</strain>
    </source>
</reference>
<comment type="caution">
    <text evidence="2">The sequence shown here is derived from an EMBL/GenBank/DDBJ whole genome shotgun (WGS) entry which is preliminary data.</text>
</comment>
<keyword evidence="1" id="KW-0472">Membrane</keyword>
<keyword evidence="3" id="KW-1185">Reference proteome</keyword>
<evidence type="ECO:0000313" key="3">
    <source>
        <dbReference type="Proteomes" id="UP000305539"/>
    </source>
</evidence>
<keyword evidence="1" id="KW-1133">Transmembrane helix</keyword>
<keyword evidence="1" id="KW-0812">Transmembrane</keyword>
<feature type="transmembrane region" description="Helical" evidence="1">
    <location>
        <begin position="104"/>
        <end position="122"/>
    </location>
</feature>
<dbReference type="RefSeq" id="WP_136896710.1">
    <property type="nucleotide sequence ID" value="NZ_SWJE01000010.1"/>
</dbReference>
<sequence length="204" mass="21738">MRTFPHLIVCRECDTVYRRPRLAPGDTSRCETCEAALHGASHPDVDGWLALTAAAAIVFAIANVCPLIRIDLHGLHSEATLWQSVMALAHGAAAPIAVPTALAVVVVPFLQIALLAWVLAYARAGRQAPGFAPAMRLLAALQPWSMVEVALLGVLVSIVKLSGFLKVVPGVGIWAMAASMVLITLIARRDVQPLWDLTERGAQA</sequence>
<proteinExistence type="predicted"/>
<feature type="transmembrane region" description="Helical" evidence="1">
    <location>
        <begin position="134"/>
        <end position="158"/>
    </location>
</feature>
<protein>
    <submittedName>
        <fullName evidence="2">Paraquat-inducible protein A</fullName>
    </submittedName>
</protein>
<organism evidence="2 3">
    <name type="scientific">Trinickia terrae</name>
    <dbReference type="NCBI Taxonomy" id="2571161"/>
    <lineage>
        <taxon>Bacteria</taxon>
        <taxon>Pseudomonadati</taxon>
        <taxon>Pseudomonadota</taxon>
        <taxon>Betaproteobacteria</taxon>
        <taxon>Burkholderiales</taxon>
        <taxon>Burkholderiaceae</taxon>
        <taxon>Trinickia</taxon>
    </lineage>
</organism>
<dbReference type="OrthoDB" id="9807787at2"/>
<dbReference type="EMBL" id="SWJE01000010">
    <property type="protein sequence ID" value="TKC86817.1"/>
    <property type="molecule type" value="Genomic_DNA"/>
</dbReference>
<dbReference type="Proteomes" id="UP000305539">
    <property type="component" value="Unassembled WGS sequence"/>
</dbReference>
<dbReference type="InterPro" id="IPR007498">
    <property type="entry name" value="PqiA-like"/>
</dbReference>
<gene>
    <name evidence="2" type="ORF">FAZ69_19415</name>
</gene>
<dbReference type="Pfam" id="PF04403">
    <property type="entry name" value="PqiA"/>
    <property type="match status" value="1"/>
</dbReference>
<evidence type="ECO:0000313" key="2">
    <source>
        <dbReference type="EMBL" id="TKC86817.1"/>
    </source>
</evidence>
<feature type="transmembrane region" description="Helical" evidence="1">
    <location>
        <begin position="164"/>
        <end position="187"/>
    </location>
</feature>
<evidence type="ECO:0000256" key="1">
    <source>
        <dbReference type="SAM" id="Phobius"/>
    </source>
</evidence>
<name>A0A4U1I105_9BURK</name>
<feature type="transmembrane region" description="Helical" evidence="1">
    <location>
        <begin position="47"/>
        <end position="68"/>
    </location>
</feature>